<name>A0A382PDU6_9ZZZZ</name>
<dbReference type="SUPFAM" id="SSF160246">
    <property type="entry name" value="EspE N-terminal domain-like"/>
    <property type="match status" value="1"/>
</dbReference>
<protein>
    <submittedName>
        <fullName evidence="1">Uncharacterized protein</fullName>
    </submittedName>
</protein>
<organism evidence="1">
    <name type="scientific">marine metagenome</name>
    <dbReference type="NCBI Taxonomy" id="408172"/>
    <lineage>
        <taxon>unclassified sequences</taxon>
        <taxon>metagenomes</taxon>
        <taxon>ecological metagenomes</taxon>
    </lineage>
</organism>
<gene>
    <name evidence="1" type="ORF">METZ01_LOCUS324428</name>
</gene>
<sequence length="61" mass="6528">MATNEKTIALSGLARTLVRGGYIDQENAEKLFLESQKTRTPFVSLVVKNKMVSGATVATAA</sequence>
<dbReference type="EMBL" id="UINC01106721">
    <property type="protein sequence ID" value="SVC71574.1"/>
    <property type="molecule type" value="Genomic_DNA"/>
</dbReference>
<reference evidence="1" key="1">
    <citation type="submission" date="2018-05" db="EMBL/GenBank/DDBJ databases">
        <authorList>
            <person name="Lanie J.A."/>
            <person name="Ng W.-L."/>
            <person name="Kazmierczak K.M."/>
            <person name="Andrzejewski T.M."/>
            <person name="Davidsen T.M."/>
            <person name="Wayne K.J."/>
            <person name="Tettelin H."/>
            <person name="Glass J.I."/>
            <person name="Rusch D."/>
            <person name="Podicherti R."/>
            <person name="Tsui H.-C.T."/>
            <person name="Winkler M.E."/>
        </authorList>
    </citation>
    <scope>NUCLEOTIDE SEQUENCE</scope>
</reference>
<dbReference type="InterPro" id="IPR037257">
    <property type="entry name" value="T2SS_E_N_sf"/>
</dbReference>
<accession>A0A382PDU6</accession>
<proteinExistence type="predicted"/>
<dbReference type="AlphaFoldDB" id="A0A382PDU6"/>
<feature type="non-terminal residue" evidence="1">
    <location>
        <position position="61"/>
    </location>
</feature>
<evidence type="ECO:0000313" key="1">
    <source>
        <dbReference type="EMBL" id="SVC71574.1"/>
    </source>
</evidence>